<organism evidence="1 2">
    <name type="scientific">Dentiscutata erythropus</name>
    <dbReference type="NCBI Taxonomy" id="1348616"/>
    <lineage>
        <taxon>Eukaryota</taxon>
        <taxon>Fungi</taxon>
        <taxon>Fungi incertae sedis</taxon>
        <taxon>Mucoromycota</taxon>
        <taxon>Glomeromycotina</taxon>
        <taxon>Glomeromycetes</taxon>
        <taxon>Diversisporales</taxon>
        <taxon>Gigasporaceae</taxon>
        <taxon>Dentiscutata</taxon>
    </lineage>
</organism>
<evidence type="ECO:0000313" key="1">
    <source>
        <dbReference type="EMBL" id="CAG8818824.1"/>
    </source>
</evidence>
<reference evidence="1" key="1">
    <citation type="submission" date="2021-06" db="EMBL/GenBank/DDBJ databases">
        <authorList>
            <person name="Kallberg Y."/>
            <person name="Tangrot J."/>
            <person name="Rosling A."/>
        </authorList>
    </citation>
    <scope>NUCLEOTIDE SEQUENCE</scope>
    <source>
        <strain evidence="1">MA453B</strain>
    </source>
</reference>
<accession>A0A9N9KC68</accession>
<dbReference type="EMBL" id="CAJVPY010057084">
    <property type="protein sequence ID" value="CAG8818824.1"/>
    <property type="molecule type" value="Genomic_DNA"/>
</dbReference>
<keyword evidence="2" id="KW-1185">Reference proteome</keyword>
<dbReference type="Proteomes" id="UP000789405">
    <property type="component" value="Unassembled WGS sequence"/>
</dbReference>
<proteinExistence type="predicted"/>
<gene>
    <name evidence="1" type="ORF">DERYTH_LOCUS26681</name>
</gene>
<dbReference type="AlphaFoldDB" id="A0A9N9KC68"/>
<feature type="non-terminal residue" evidence="1">
    <location>
        <position position="97"/>
    </location>
</feature>
<sequence>WVCAYTTKIFTASIQSTSRVESYNAQVKRLVLNSNISLLKLAEALEASIEEKIKKAKYAYWKTRIPLTSSAATLLQTLFPKLNKALSQFITPEIQKI</sequence>
<evidence type="ECO:0000313" key="2">
    <source>
        <dbReference type="Proteomes" id="UP000789405"/>
    </source>
</evidence>
<name>A0A9N9KC68_9GLOM</name>
<feature type="non-terminal residue" evidence="1">
    <location>
        <position position="1"/>
    </location>
</feature>
<comment type="caution">
    <text evidence="1">The sequence shown here is derived from an EMBL/GenBank/DDBJ whole genome shotgun (WGS) entry which is preliminary data.</text>
</comment>
<protein>
    <submittedName>
        <fullName evidence="1">23917_t:CDS:1</fullName>
    </submittedName>
</protein>